<dbReference type="RefSeq" id="WP_169250055.1">
    <property type="nucleotide sequence ID" value="NZ_SPMZ01000063.1"/>
</dbReference>
<evidence type="ECO:0000256" key="1">
    <source>
        <dbReference type="SAM" id="SignalP"/>
    </source>
</evidence>
<accession>A0ABX1TN19</accession>
<protein>
    <submittedName>
        <fullName evidence="2">Uncharacterized protein</fullName>
    </submittedName>
</protein>
<keyword evidence="1" id="KW-0732">Signal</keyword>
<organism evidence="2 3">
    <name type="scientific">Candidatus Competibacter phosphatis</name>
    <dbReference type="NCBI Taxonomy" id="221280"/>
    <lineage>
        <taxon>Bacteria</taxon>
        <taxon>Pseudomonadati</taxon>
        <taxon>Pseudomonadota</taxon>
        <taxon>Gammaproteobacteria</taxon>
        <taxon>Candidatus Competibacteraceae</taxon>
        <taxon>Candidatus Competibacter</taxon>
    </lineage>
</organism>
<sequence length="96" mass="9974">MKTFIAITSFALTIGLSGVAHAGFNDQGPTIDTTPARAAWQDPSQVPVVHGFNQQSHHAVAVTPSSRSGGDSMALGTNCELNPRFGFQNSNSGVSC</sequence>
<comment type="caution">
    <text evidence="2">The sequence shown here is derived from an EMBL/GenBank/DDBJ whole genome shotgun (WGS) entry which is preliminary data.</text>
</comment>
<reference evidence="2 3" key="1">
    <citation type="submission" date="2019-03" db="EMBL/GenBank/DDBJ databases">
        <title>Metabolic reconstructions from genomes of highly enriched 'Candidatus Accumulibacter' and 'Candidatus Competibacter' bioreactor populations.</title>
        <authorList>
            <person name="Annavajhala M.K."/>
            <person name="Welles L."/>
            <person name="Abbas B."/>
            <person name="Sorokin D."/>
            <person name="Park H."/>
            <person name="Van Loosdrecht M."/>
            <person name="Chandran K."/>
        </authorList>
    </citation>
    <scope>NUCLEOTIDE SEQUENCE [LARGE SCALE GENOMIC DNA]</scope>
    <source>
        <strain evidence="2 3">SBR_G</strain>
    </source>
</reference>
<dbReference type="EMBL" id="SPMZ01000063">
    <property type="protein sequence ID" value="NMQ20786.1"/>
    <property type="molecule type" value="Genomic_DNA"/>
</dbReference>
<feature type="signal peptide" evidence="1">
    <location>
        <begin position="1"/>
        <end position="22"/>
    </location>
</feature>
<proteinExistence type="predicted"/>
<evidence type="ECO:0000313" key="2">
    <source>
        <dbReference type="EMBL" id="NMQ20786.1"/>
    </source>
</evidence>
<gene>
    <name evidence="2" type="ORF">E4P82_17250</name>
</gene>
<feature type="chain" id="PRO_5045500468" evidence="1">
    <location>
        <begin position="23"/>
        <end position="96"/>
    </location>
</feature>
<dbReference type="Proteomes" id="UP000760480">
    <property type="component" value="Unassembled WGS sequence"/>
</dbReference>
<keyword evidence="3" id="KW-1185">Reference proteome</keyword>
<evidence type="ECO:0000313" key="3">
    <source>
        <dbReference type="Proteomes" id="UP000760480"/>
    </source>
</evidence>
<name>A0ABX1TN19_9GAMM</name>